<accession>A0A7S7NQJ8</accession>
<dbReference type="PANTHER" id="PTHR31084">
    <property type="entry name" value="ALPHA-L-FUCOSIDASE 2"/>
    <property type="match status" value="1"/>
</dbReference>
<dbReference type="FunFam" id="1.50.10.10:FF:000028">
    <property type="entry name" value="Alpha-L-fucosidase 2"/>
    <property type="match status" value="1"/>
</dbReference>
<dbReference type="InterPro" id="IPR012341">
    <property type="entry name" value="6hp_glycosidase-like_sf"/>
</dbReference>
<dbReference type="KEGG" id="pfer:IRI77_35475"/>
<evidence type="ECO:0000313" key="6">
    <source>
        <dbReference type="Proteomes" id="UP000593892"/>
    </source>
</evidence>
<proteinExistence type="predicted"/>
<dbReference type="AlphaFoldDB" id="A0A7S7NQJ8"/>
<name>A0A7S7NQJ8_PALFE</name>
<dbReference type="InterPro" id="IPR054363">
    <property type="entry name" value="GH95_cat"/>
</dbReference>
<evidence type="ECO:0000259" key="4">
    <source>
        <dbReference type="Pfam" id="PF22124"/>
    </source>
</evidence>
<evidence type="ECO:0000259" key="2">
    <source>
        <dbReference type="Pfam" id="PF14498"/>
    </source>
</evidence>
<dbReference type="Gene3D" id="1.50.10.10">
    <property type="match status" value="1"/>
</dbReference>
<feature type="domain" description="Alpha fucosidase A-like C-terminal" evidence="3">
    <location>
        <begin position="699"/>
        <end position="791"/>
    </location>
</feature>
<gene>
    <name evidence="5" type="ORF">IRI77_35475</name>
</gene>
<dbReference type="SUPFAM" id="SSF48208">
    <property type="entry name" value="Six-hairpin glycosidases"/>
    <property type="match status" value="1"/>
</dbReference>
<dbReference type="InterPro" id="IPR016518">
    <property type="entry name" value="Alpha-L-fucosidase"/>
</dbReference>
<feature type="domain" description="Glycosyl hydrolase family 95 catalytic" evidence="4">
    <location>
        <begin position="296"/>
        <end position="697"/>
    </location>
</feature>
<dbReference type="Proteomes" id="UP000593892">
    <property type="component" value="Chromosome"/>
</dbReference>
<dbReference type="RefSeq" id="WP_194449643.1">
    <property type="nucleotide sequence ID" value="NZ_CP063849.1"/>
</dbReference>
<dbReference type="GO" id="GO:0005975">
    <property type="term" value="P:carbohydrate metabolic process"/>
    <property type="evidence" value="ECO:0007669"/>
    <property type="project" value="InterPro"/>
</dbReference>
<dbReference type="Pfam" id="PF22124">
    <property type="entry name" value="Glyco_hydro_95_cat"/>
    <property type="match status" value="1"/>
</dbReference>
<organism evidence="5 6">
    <name type="scientific">Paludibaculum fermentans</name>
    <dbReference type="NCBI Taxonomy" id="1473598"/>
    <lineage>
        <taxon>Bacteria</taxon>
        <taxon>Pseudomonadati</taxon>
        <taxon>Acidobacteriota</taxon>
        <taxon>Terriglobia</taxon>
        <taxon>Bryobacterales</taxon>
        <taxon>Bryobacteraceae</taxon>
        <taxon>Paludibaculum</taxon>
    </lineage>
</organism>
<dbReference type="InterPro" id="IPR027414">
    <property type="entry name" value="GH95_N_dom"/>
</dbReference>
<sequence length="797" mass="87063">MRSVRLGLASALLVCPVLWGEAPGANTLWYRQPAAKWVEALPVGNGRLGGMVFGGVPVEKIQLNEDSIWAGEKRDRNNPEGAKALPEVRRLLKEGRIKEAEALAEKSIISKPKRLPPYQTMGDLVLKFSNQAEVTGYRRMLDLDRGVVRVEYQSGGATYTREVFASAVAHVLVVRLTCDKPGRLSFSATLTREADSKTTATNAGVSMKGQALVHDRFHADERPEGVKFAAKLLMLETGGRKRVEGQELIVDGANAVTLLLAAATDMTVKEPAPVLGPAAVAENALKVATTASRKPYTALLADHIADHQRLFRRMEFHLDGPVSDLPTDERLKRVQAGEPDLALETLYFQYGRYLLIASSRPGGYPANLQGIWNDSLAPAWDSKFTININTEMNYWPVETCNLSELHLPLFDLIDKAKPDGRRIAKELYGARGFVLHHNTDGWGHAVPIDGAIYGIWPMGAAWLSLHAWDHYEFTGDRKFLAERAYPDLKEASEFFLDYLQDDGKGHLITGPSISPENRYRTAGGAVGVLCMAPTMDTEITRALFNRLIQASEVLGIDPEFRTKVAAARAKLVPFQVGKRGQLQEWAEDYDEPDPGHRHISPLFALHPDNQITLRGTPELARAARNTLEGRLKAGSGHTGWSRAWIINFWARLEEGDTAHENIVALLAKSTLPNLFDNHPPFQIDGNFGGTAGMAELLLQSHAGEISLLPALPKAWAGGSVKGLKARGNVEVSIQWTAGKAASAVLKPATAATHKVRPPKGQQIASITSAGKPLALRAESDGTVSVRLPAGENKVTFR</sequence>
<protein>
    <submittedName>
        <fullName evidence="5">Glycoside hydrolase family 95 protein</fullName>
    </submittedName>
</protein>
<keyword evidence="1" id="KW-0732">Signal</keyword>
<evidence type="ECO:0000313" key="5">
    <source>
        <dbReference type="EMBL" id="QOY87980.1"/>
    </source>
</evidence>
<evidence type="ECO:0000256" key="1">
    <source>
        <dbReference type="SAM" id="SignalP"/>
    </source>
</evidence>
<dbReference type="InterPro" id="IPR008928">
    <property type="entry name" value="6-hairpin_glycosidase_sf"/>
</dbReference>
<dbReference type="PIRSF" id="PIRSF007663">
    <property type="entry name" value="UCP007663"/>
    <property type="match status" value="1"/>
</dbReference>
<feature type="domain" description="Glycosyl hydrolase family 95 N-terminal" evidence="2">
    <location>
        <begin position="28"/>
        <end position="266"/>
    </location>
</feature>
<dbReference type="GO" id="GO:0004560">
    <property type="term" value="F:alpha-L-fucosidase activity"/>
    <property type="evidence" value="ECO:0007669"/>
    <property type="project" value="InterPro"/>
</dbReference>
<dbReference type="InterPro" id="IPR049053">
    <property type="entry name" value="AFCA-like_C"/>
</dbReference>
<dbReference type="EMBL" id="CP063849">
    <property type="protein sequence ID" value="QOY87980.1"/>
    <property type="molecule type" value="Genomic_DNA"/>
</dbReference>
<keyword evidence="5" id="KW-0378">Hydrolase</keyword>
<reference evidence="5 6" key="1">
    <citation type="submission" date="2020-10" db="EMBL/GenBank/DDBJ databases">
        <title>Complete genome sequence of Paludibaculum fermentans P105T, a facultatively anaerobic acidobacterium capable of dissimilatory Fe(III) reduction.</title>
        <authorList>
            <person name="Dedysh S.N."/>
            <person name="Beletsky A.V."/>
            <person name="Kulichevskaya I.S."/>
            <person name="Mardanov A.V."/>
            <person name="Ravin N.V."/>
        </authorList>
    </citation>
    <scope>NUCLEOTIDE SEQUENCE [LARGE SCALE GENOMIC DNA]</scope>
    <source>
        <strain evidence="5 6">P105</strain>
    </source>
</reference>
<keyword evidence="6" id="KW-1185">Reference proteome</keyword>
<evidence type="ECO:0000259" key="3">
    <source>
        <dbReference type="Pfam" id="PF21307"/>
    </source>
</evidence>
<dbReference type="Pfam" id="PF21307">
    <property type="entry name" value="Glyco_hydro_95_C"/>
    <property type="match status" value="1"/>
</dbReference>
<dbReference type="Pfam" id="PF14498">
    <property type="entry name" value="Glyco_hyd_65N_2"/>
    <property type="match status" value="1"/>
</dbReference>
<feature type="chain" id="PRO_5032580371" evidence="1">
    <location>
        <begin position="20"/>
        <end position="797"/>
    </location>
</feature>
<dbReference type="PANTHER" id="PTHR31084:SF0">
    <property type="entry name" value="ALPHA-L-FUCOSIDASE 2"/>
    <property type="match status" value="1"/>
</dbReference>
<feature type="signal peptide" evidence="1">
    <location>
        <begin position="1"/>
        <end position="19"/>
    </location>
</feature>